<organism evidence="14 15">
    <name type="scientific">Reyranella soli</name>
    <dbReference type="NCBI Taxonomy" id="1230389"/>
    <lineage>
        <taxon>Bacteria</taxon>
        <taxon>Pseudomonadati</taxon>
        <taxon>Pseudomonadota</taxon>
        <taxon>Alphaproteobacteria</taxon>
        <taxon>Hyphomicrobiales</taxon>
        <taxon>Reyranellaceae</taxon>
        <taxon>Reyranella</taxon>
    </lineage>
</organism>
<dbReference type="PANTHER" id="PTHR33446">
    <property type="entry name" value="PROTEIN TONB-RELATED"/>
    <property type="match status" value="1"/>
</dbReference>
<evidence type="ECO:0000256" key="10">
    <source>
        <dbReference type="RuleBase" id="RU362123"/>
    </source>
</evidence>
<feature type="compositionally biased region" description="Pro residues" evidence="11">
    <location>
        <begin position="97"/>
        <end position="107"/>
    </location>
</feature>
<dbReference type="InterPro" id="IPR003538">
    <property type="entry name" value="TonB"/>
</dbReference>
<reference evidence="14 15" key="1">
    <citation type="submission" date="2019-07" db="EMBL/GenBank/DDBJ databases">
        <title>Whole genome shotgun sequence of Reyranella soli NBRC 108950.</title>
        <authorList>
            <person name="Hosoyama A."/>
            <person name="Uohara A."/>
            <person name="Ohji S."/>
            <person name="Ichikawa N."/>
        </authorList>
    </citation>
    <scope>NUCLEOTIDE SEQUENCE [LARGE SCALE GENOMIC DNA]</scope>
    <source>
        <strain evidence="14 15">NBRC 108950</strain>
    </source>
</reference>
<evidence type="ECO:0000256" key="7">
    <source>
        <dbReference type="ARBA" id="ARBA00022927"/>
    </source>
</evidence>
<comment type="similarity">
    <text evidence="2 10">Belongs to the TonB family.</text>
</comment>
<dbReference type="InterPro" id="IPR037682">
    <property type="entry name" value="TonB_C"/>
</dbReference>
<sequence length="240" mass="25459">MALSLALHGAAVLLLFAAGAAGSMGSQEPALLVELALVGPPSDKTDANEPASEVAIEVPPAEEPPPIDFSTMVTPIELVPSPEPPPVDFSELKPVEPPKPPPPPKPQQQPQKQQAAQQATPKAAPSQNFGNAGAAQQAAAGFLPTPAIVWEGKPSYRHPPTPPAYPPRAVELNQQGEVLVRVRLDPEGTAVEIVVHRPSGYQMLDRAAVAAVKSWHFLPAVRDGRPVSAWVEIPVRFYLR</sequence>
<feature type="compositionally biased region" description="Low complexity" evidence="11">
    <location>
        <begin position="49"/>
        <end position="59"/>
    </location>
</feature>
<dbReference type="NCBIfam" id="TIGR01352">
    <property type="entry name" value="tonB_Cterm"/>
    <property type="match status" value="1"/>
</dbReference>
<feature type="chain" id="PRO_5021930463" description="Protein TonB" evidence="12">
    <location>
        <begin position="21"/>
        <end position="240"/>
    </location>
</feature>
<comment type="caution">
    <text evidence="14">The sequence shown here is derived from an EMBL/GenBank/DDBJ whole genome shotgun (WGS) entry which is preliminary data.</text>
</comment>
<evidence type="ECO:0000256" key="9">
    <source>
        <dbReference type="ARBA" id="ARBA00023136"/>
    </source>
</evidence>
<protein>
    <recommendedName>
        <fullName evidence="10">Protein TonB</fullName>
    </recommendedName>
</protein>
<evidence type="ECO:0000256" key="4">
    <source>
        <dbReference type="ARBA" id="ARBA00022475"/>
    </source>
</evidence>
<evidence type="ECO:0000313" key="14">
    <source>
        <dbReference type="EMBL" id="GEP57231.1"/>
    </source>
</evidence>
<evidence type="ECO:0000313" key="15">
    <source>
        <dbReference type="Proteomes" id="UP000321058"/>
    </source>
</evidence>
<keyword evidence="8" id="KW-1133">Transmembrane helix</keyword>
<feature type="region of interest" description="Disordered" evidence="11">
    <location>
        <begin position="43"/>
        <end position="137"/>
    </location>
</feature>
<evidence type="ECO:0000256" key="6">
    <source>
        <dbReference type="ARBA" id="ARBA00022692"/>
    </source>
</evidence>
<dbReference type="Proteomes" id="UP000321058">
    <property type="component" value="Unassembled WGS sequence"/>
</dbReference>
<keyword evidence="7 10" id="KW-0653">Protein transport</keyword>
<evidence type="ECO:0000256" key="1">
    <source>
        <dbReference type="ARBA" id="ARBA00004383"/>
    </source>
</evidence>
<proteinExistence type="inferred from homology"/>
<dbReference type="EMBL" id="BKAJ01000076">
    <property type="protein sequence ID" value="GEP57231.1"/>
    <property type="molecule type" value="Genomic_DNA"/>
</dbReference>
<dbReference type="InterPro" id="IPR006260">
    <property type="entry name" value="TonB/TolA_C"/>
</dbReference>
<keyword evidence="10" id="KW-0735">Signal-anchor</keyword>
<accession>A0A512NE56</accession>
<evidence type="ECO:0000256" key="2">
    <source>
        <dbReference type="ARBA" id="ARBA00006555"/>
    </source>
</evidence>
<dbReference type="PANTHER" id="PTHR33446:SF2">
    <property type="entry name" value="PROTEIN TONB"/>
    <property type="match status" value="1"/>
</dbReference>
<evidence type="ECO:0000256" key="11">
    <source>
        <dbReference type="SAM" id="MobiDB-lite"/>
    </source>
</evidence>
<dbReference type="Pfam" id="PF03544">
    <property type="entry name" value="TonB_C"/>
    <property type="match status" value="1"/>
</dbReference>
<comment type="subcellular location">
    <subcellularLocation>
        <location evidence="1 10">Cell inner membrane</location>
        <topology evidence="1 10">Single-pass membrane protein</topology>
        <orientation evidence="1 10">Periplasmic side</orientation>
    </subcellularLocation>
</comment>
<dbReference type="GO" id="GO:0031992">
    <property type="term" value="F:energy transducer activity"/>
    <property type="evidence" value="ECO:0007669"/>
    <property type="project" value="InterPro"/>
</dbReference>
<evidence type="ECO:0000256" key="3">
    <source>
        <dbReference type="ARBA" id="ARBA00022448"/>
    </source>
</evidence>
<dbReference type="GO" id="GO:0098797">
    <property type="term" value="C:plasma membrane protein complex"/>
    <property type="evidence" value="ECO:0007669"/>
    <property type="project" value="TreeGrafter"/>
</dbReference>
<evidence type="ECO:0000259" key="13">
    <source>
        <dbReference type="PROSITE" id="PS52015"/>
    </source>
</evidence>
<comment type="function">
    <text evidence="10">Interacts with outer membrane receptor proteins that carry out high-affinity binding and energy dependent uptake into the periplasmic space of specific substrates. It could act to transduce energy from the cytoplasmic membrane to specific energy-requiring processes in the outer membrane, resulting in the release into the periplasm of ligands bound by these outer membrane proteins.</text>
</comment>
<dbReference type="GO" id="GO:0055085">
    <property type="term" value="P:transmembrane transport"/>
    <property type="evidence" value="ECO:0007669"/>
    <property type="project" value="InterPro"/>
</dbReference>
<keyword evidence="9" id="KW-0472">Membrane</keyword>
<feature type="signal peptide" evidence="12">
    <location>
        <begin position="1"/>
        <end position="20"/>
    </location>
</feature>
<keyword evidence="5 10" id="KW-0997">Cell inner membrane</keyword>
<dbReference type="PRINTS" id="PR01374">
    <property type="entry name" value="TONBPROTEIN"/>
</dbReference>
<dbReference type="GO" id="GO:0015891">
    <property type="term" value="P:siderophore transport"/>
    <property type="evidence" value="ECO:0007669"/>
    <property type="project" value="InterPro"/>
</dbReference>
<evidence type="ECO:0000256" key="5">
    <source>
        <dbReference type="ARBA" id="ARBA00022519"/>
    </source>
</evidence>
<keyword evidence="15" id="KW-1185">Reference proteome</keyword>
<evidence type="ECO:0000256" key="8">
    <source>
        <dbReference type="ARBA" id="ARBA00022989"/>
    </source>
</evidence>
<keyword evidence="6" id="KW-0812">Transmembrane</keyword>
<dbReference type="SUPFAM" id="SSF74653">
    <property type="entry name" value="TolA/TonB C-terminal domain"/>
    <property type="match status" value="1"/>
</dbReference>
<feature type="compositionally biased region" description="Low complexity" evidence="11">
    <location>
        <begin position="108"/>
        <end position="137"/>
    </location>
</feature>
<dbReference type="RefSeq" id="WP_170303259.1">
    <property type="nucleotide sequence ID" value="NZ_BKAJ01000076.1"/>
</dbReference>
<keyword evidence="3 10" id="KW-0813">Transport</keyword>
<dbReference type="AlphaFoldDB" id="A0A512NE56"/>
<keyword evidence="4 10" id="KW-1003">Cell membrane</keyword>
<feature type="domain" description="TonB C-terminal" evidence="13">
    <location>
        <begin position="150"/>
        <end position="240"/>
    </location>
</feature>
<dbReference type="InterPro" id="IPR051045">
    <property type="entry name" value="TonB-dependent_transducer"/>
</dbReference>
<dbReference type="Gene3D" id="3.30.1150.10">
    <property type="match status" value="1"/>
</dbReference>
<dbReference type="GO" id="GO:0015031">
    <property type="term" value="P:protein transport"/>
    <property type="evidence" value="ECO:0007669"/>
    <property type="project" value="UniProtKB-UniRule"/>
</dbReference>
<name>A0A512NE56_9HYPH</name>
<gene>
    <name evidence="14" type="ORF">RSO01_43970</name>
</gene>
<dbReference type="PROSITE" id="PS52015">
    <property type="entry name" value="TONB_CTD"/>
    <property type="match status" value="1"/>
</dbReference>
<dbReference type="GO" id="GO:0030288">
    <property type="term" value="C:outer membrane-bounded periplasmic space"/>
    <property type="evidence" value="ECO:0007669"/>
    <property type="project" value="InterPro"/>
</dbReference>
<keyword evidence="12" id="KW-0732">Signal</keyword>
<evidence type="ECO:0000256" key="12">
    <source>
        <dbReference type="SAM" id="SignalP"/>
    </source>
</evidence>